<gene>
    <name evidence="1" type="ORF">LCGC14_1909990</name>
</gene>
<reference evidence="1" key="1">
    <citation type="journal article" date="2015" name="Nature">
        <title>Complex archaea that bridge the gap between prokaryotes and eukaryotes.</title>
        <authorList>
            <person name="Spang A."/>
            <person name="Saw J.H."/>
            <person name="Jorgensen S.L."/>
            <person name="Zaremba-Niedzwiedzka K."/>
            <person name="Martijn J."/>
            <person name="Lind A.E."/>
            <person name="van Eijk R."/>
            <person name="Schleper C."/>
            <person name="Guy L."/>
            <person name="Ettema T.J."/>
        </authorList>
    </citation>
    <scope>NUCLEOTIDE SEQUENCE</scope>
</reference>
<feature type="non-terminal residue" evidence="1">
    <location>
        <position position="1"/>
    </location>
</feature>
<name>A0A0F9GH81_9ZZZZ</name>
<proteinExistence type="predicted"/>
<dbReference type="EMBL" id="LAZR01020157">
    <property type="protein sequence ID" value="KKL89906.1"/>
    <property type="molecule type" value="Genomic_DNA"/>
</dbReference>
<dbReference type="AlphaFoldDB" id="A0A0F9GH81"/>
<accession>A0A0F9GH81</accession>
<protein>
    <submittedName>
        <fullName evidence="1">Uncharacterized protein</fullName>
    </submittedName>
</protein>
<sequence length="49" mass="5760">ICVAYQGVDIEKYIKEWYRSKGIVFFKGKKKPVVFKDQNIQSKNGKNHV</sequence>
<evidence type="ECO:0000313" key="1">
    <source>
        <dbReference type="EMBL" id="KKL89906.1"/>
    </source>
</evidence>
<comment type="caution">
    <text evidence="1">The sequence shown here is derived from an EMBL/GenBank/DDBJ whole genome shotgun (WGS) entry which is preliminary data.</text>
</comment>
<organism evidence="1">
    <name type="scientific">marine sediment metagenome</name>
    <dbReference type="NCBI Taxonomy" id="412755"/>
    <lineage>
        <taxon>unclassified sequences</taxon>
        <taxon>metagenomes</taxon>
        <taxon>ecological metagenomes</taxon>
    </lineage>
</organism>